<evidence type="ECO:0000313" key="2">
    <source>
        <dbReference type="EMBL" id="KAK7510152.1"/>
    </source>
</evidence>
<feature type="transmembrane region" description="Helical" evidence="1">
    <location>
        <begin position="101"/>
        <end position="123"/>
    </location>
</feature>
<keyword evidence="1" id="KW-1133">Transmembrane helix</keyword>
<sequence>MYAYWPSRSNLDVMAHRSNASTSCGSSEHRLTALPHRKSSFIRYLEHLRSCRGRPLEGAADSRAQRWTQTQRLATRAAARGTKTPPTYRGQLCAAFKKPRFVLAGLTLFGSPSATFLLAVVALRARRLQASNETRAAKLSTVAFSKNRMFCQASATVF</sequence>
<protein>
    <recommendedName>
        <fullName evidence="4">Transmembrane protein</fullName>
    </recommendedName>
</protein>
<keyword evidence="1" id="KW-0812">Transmembrane</keyword>
<gene>
    <name evidence="2" type="ORF">IWZ03DRAFT_389101</name>
</gene>
<keyword evidence="3" id="KW-1185">Reference proteome</keyword>
<evidence type="ECO:0000313" key="3">
    <source>
        <dbReference type="Proteomes" id="UP001363622"/>
    </source>
</evidence>
<dbReference type="EMBL" id="JBBPHU010000015">
    <property type="protein sequence ID" value="KAK7510152.1"/>
    <property type="molecule type" value="Genomic_DNA"/>
</dbReference>
<proteinExistence type="predicted"/>
<reference evidence="2 3" key="1">
    <citation type="submission" date="2024-04" db="EMBL/GenBank/DDBJ databases">
        <title>Phyllosticta paracitricarpa is synonymous to the EU quarantine fungus P. citricarpa based on phylogenomic analyses.</title>
        <authorList>
            <consortium name="Lawrence Berkeley National Laboratory"/>
            <person name="Van Ingen-Buijs V.A."/>
            <person name="Van Westerhoven A.C."/>
            <person name="Haridas S."/>
            <person name="Skiadas P."/>
            <person name="Martin F."/>
            <person name="Groenewald J.Z."/>
            <person name="Crous P.W."/>
            <person name="Seidl M.F."/>
        </authorList>
    </citation>
    <scope>NUCLEOTIDE SEQUENCE [LARGE SCALE GENOMIC DNA]</scope>
    <source>
        <strain evidence="2 3">CBS 123371</strain>
    </source>
</reference>
<organism evidence="2 3">
    <name type="scientific">Phyllosticta citriasiana</name>
    <dbReference type="NCBI Taxonomy" id="595635"/>
    <lineage>
        <taxon>Eukaryota</taxon>
        <taxon>Fungi</taxon>
        <taxon>Dikarya</taxon>
        <taxon>Ascomycota</taxon>
        <taxon>Pezizomycotina</taxon>
        <taxon>Dothideomycetes</taxon>
        <taxon>Dothideomycetes incertae sedis</taxon>
        <taxon>Botryosphaeriales</taxon>
        <taxon>Phyllostictaceae</taxon>
        <taxon>Phyllosticta</taxon>
    </lineage>
</organism>
<evidence type="ECO:0008006" key="4">
    <source>
        <dbReference type="Google" id="ProtNLM"/>
    </source>
</evidence>
<evidence type="ECO:0000256" key="1">
    <source>
        <dbReference type="SAM" id="Phobius"/>
    </source>
</evidence>
<accession>A0ABR1KB67</accession>
<comment type="caution">
    <text evidence="2">The sequence shown here is derived from an EMBL/GenBank/DDBJ whole genome shotgun (WGS) entry which is preliminary data.</text>
</comment>
<name>A0ABR1KB67_9PEZI</name>
<keyword evidence="1" id="KW-0472">Membrane</keyword>
<dbReference type="Proteomes" id="UP001363622">
    <property type="component" value="Unassembled WGS sequence"/>
</dbReference>